<evidence type="ECO:0000259" key="1">
    <source>
        <dbReference type="Pfam" id="PF00326"/>
    </source>
</evidence>
<keyword evidence="3" id="KW-1185">Reference proteome</keyword>
<dbReference type="Proteomes" id="UP001632038">
    <property type="component" value="Unassembled WGS sequence"/>
</dbReference>
<dbReference type="SUPFAM" id="SSF53474">
    <property type="entry name" value="alpha/beta-Hydrolases"/>
    <property type="match status" value="1"/>
</dbReference>
<evidence type="ECO:0000313" key="3">
    <source>
        <dbReference type="Proteomes" id="UP001632038"/>
    </source>
</evidence>
<feature type="domain" description="Peptidase S9 prolyl oligopeptidase catalytic" evidence="1">
    <location>
        <begin position="4"/>
        <end position="62"/>
    </location>
</feature>
<dbReference type="InterPro" id="IPR001375">
    <property type="entry name" value="Peptidase_S9_cat"/>
</dbReference>
<dbReference type="AlphaFoldDB" id="A0ABD3CG06"/>
<dbReference type="Pfam" id="PF00326">
    <property type="entry name" value="Peptidase_S9"/>
    <property type="match status" value="1"/>
</dbReference>
<evidence type="ECO:0000313" key="2">
    <source>
        <dbReference type="EMBL" id="KAL3628254.1"/>
    </source>
</evidence>
<dbReference type="Gene3D" id="3.40.50.1820">
    <property type="entry name" value="alpha/beta hydrolase"/>
    <property type="match status" value="1"/>
</dbReference>
<dbReference type="InterPro" id="IPR050585">
    <property type="entry name" value="Xaa-Pro_dipeptidyl-ppase/CocE"/>
</dbReference>
<gene>
    <name evidence="2" type="ORF">CASFOL_027300</name>
</gene>
<reference evidence="3" key="1">
    <citation type="journal article" date="2024" name="IScience">
        <title>Strigolactones Initiate the Formation of Haustorium-like Structures in Castilleja.</title>
        <authorList>
            <person name="Buerger M."/>
            <person name="Peterson D."/>
            <person name="Chory J."/>
        </authorList>
    </citation>
    <scope>NUCLEOTIDE SEQUENCE [LARGE SCALE GENOMIC DNA]</scope>
</reference>
<dbReference type="PANTHER" id="PTHR43056:SF5">
    <property type="entry name" value="PEPTIDASE S9 PROLYL OLIGOPEPTIDASE CATALYTIC DOMAIN-CONTAINING PROTEIN"/>
    <property type="match status" value="1"/>
</dbReference>
<name>A0ABD3CG06_9LAMI</name>
<dbReference type="InterPro" id="IPR029058">
    <property type="entry name" value="AB_hydrolase_fold"/>
</dbReference>
<dbReference type="PANTHER" id="PTHR43056">
    <property type="entry name" value="PEPTIDASE S9 PROLYL OLIGOPEPTIDASE"/>
    <property type="match status" value="1"/>
</dbReference>
<accession>A0ABD3CG06</accession>
<protein>
    <recommendedName>
        <fullName evidence="1">Peptidase S9 prolyl oligopeptidase catalytic domain-containing protein</fullName>
    </recommendedName>
</protein>
<sequence>MRLHAYFERSPINFVDKFSCPLILFQGLEDKVVLPNQSRKIYHALKDKALVEYEGEQHGFRKVTPLRISSSLLNKDGVLGPFGPSGG</sequence>
<organism evidence="2 3">
    <name type="scientific">Castilleja foliolosa</name>
    <dbReference type="NCBI Taxonomy" id="1961234"/>
    <lineage>
        <taxon>Eukaryota</taxon>
        <taxon>Viridiplantae</taxon>
        <taxon>Streptophyta</taxon>
        <taxon>Embryophyta</taxon>
        <taxon>Tracheophyta</taxon>
        <taxon>Spermatophyta</taxon>
        <taxon>Magnoliopsida</taxon>
        <taxon>eudicotyledons</taxon>
        <taxon>Gunneridae</taxon>
        <taxon>Pentapetalae</taxon>
        <taxon>asterids</taxon>
        <taxon>lamiids</taxon>
        <taxon>Lamiales</taxon>
        <taxon>Orobanchaceae</taxon>
        <taxon>Pedicularideae</taxon>
        <taxon>Castillejinae</taxon>
        <taxon>Castilleja</taxon>
    </lineage>
</organism>
<comment type="caution">
    <text evidence="2">The sequence shown here is derived from an EMBL/GenBank/DDBJ whole genome shotgun (WGS) entry which is preliminary data.</text>
</comment>
<proteinExistence type="predicted"/>
<dbReference type="EMBL" id="JAVIJP010000036">
    <property type="protein sequence ID" value="KAL3628254.1"/>
    <property type="molecule type" value="Genomic_DNA"/>
</dbReference>